<dbReference type="InParanoid" id="K5VN47"/>
<dbReference type="Proteomes" id="UP000008370">
    <property type="component" value="Unassembled WGS sequence"/>
</dbReference>
<feature type="compositionally biased region" description="Basic and acidic residues" evidence="1">
    <location>
        <begin position="244"/>
        <end position="254"/>
    </location>
</feature>
<evidence type="ECO:0000256" key="1">
    <source>
        <dbReference type="SAM" id="MobiDB-lite"/>
    </source>
</evidence>
<protein>
    <submittedName>
        <fullName evidence="3">Uncharacterized protein</fullName>
    </submittedName>
</protein>
<sequence length="254" mass="28487">MNIAPQTANPLQALGWAFAFIQFLQAALFSALRVFAVWDKSYVWSLITFALSMVLVATNIYNAVMTKYGFYLDPLLGVTCAEESQISAQSDSMRMFHVLYTTRGSLILADAIVLVLTWIKTFRHWRNARRLKMRASLTTCLLRDGTMYFIALLALNMTQLLTYNVSSSEIAIPSILISRFIINLRTAGSTVSDYSVHMSDQQQRQLSLQFRRPTDRLGNMGGTLQDGWSDETCDEESDVAEVGEEGRHEAGAEA</sequence>
<dbReference type="KEGG" id="pco:PHACADRAFT_203221"/>
<dbReference type="EMBL" id="JH931411">
    <property type="protein sequence ID" value="EKM48120.1"/>
    <property type="molecule type" value="Genomic_DNA"/>
</dbReference>
<dbReference type="AlphaFoldDB" id="K5VN47"/>
<dbReference type="HOGENOM" id="CLU_053360_2_0_1"/>
<keyword evidence="4" id="KW-1185">Reference proteome</keyword>
<feature type="transmembrane region" description="Helical" evidence="2">
    <location>
        <begin position="13"/>
        <end position="35"/>
    </location>
</feature>
<feature type="region of interest" description="Disordered" evidence="1">
    <location>
        <begin position="217"/>
        <end position="254"/>
    </location>
</feature>
<accession>K5VN47</accession>
<evidence type="ECO:0000256" key="2">
    <source>
        <dbReference type="SAM" id="Phobius"/>
    </source>
</evidence>
<evidence type="ECO:0000313" key="3">
    <source>
        <dbReference type="EMBL" id="EKM48120.1"/>
    </source>
</evidence>
<dbReference type="GeneID" id="18912104"/>
<feature type="transmembrane region" description="Helical" evidence="2">
    <location>
        <begin position="140"/>
        <end position="161"/>
    </location>
</feature>
<reference evidence="3 4" key="1">
    <citation type="journal article" date="2012" name="BMC Genomics">
        <title>Comparative genomics of the white-rot fungi, Phanerochaete carnosa and P. chrysosporium, to elucidate the genetic basis of the distinct wood types they colonize.</title>
        <authorList>
            <person name="Suzuki H."/>
            <person name="MacDonald J."/>
            <person name="Syed K."/>
            <person name="Salamov A."/>
            <person name="Hori C."/>
            <person name="Aerts A."/>
            <person name="Henrissat B."/>
            <person name="Wiebenga A."/>
            <person name="vanKuyk P.A."/>
            <person name="Barry K."/>
            <person name="Lindquist E."/>
            <person name="LaButti K."/>
            <person name="Lapidus A."/>
            <person name="Lucas S."/>
            <person name="Coutinho P."/>
            <person name="Gong Y."/>
            <person name="Samejima M."/>
            <person name="Mahadevan R."/>
            <person name="Abou-Zaid M."/>
            <person name="de Vries R.P."/>
            <person name="Igarashi K."/>
            <person name="Yadav J.S."/>
            <person name="Grigoriev I.V."/>
            <person name="Master E.R."/>
        </authorList>
    </citation>
    <scope>NUCLEOTIDE SEQUENCE [LARGE SCALE GENOMIC DNA]</scope>
    <source>
        <strain evidence="3 4">HHB-10118-sp</strain>
    </source>
</reference>
<dbReference type="RefSeq" id="XP_007403328.1">
    <property type="nucleotide sequence ID" value="XM_007403266.1"/>
</dbReference>
<keyword evidence="2" id="KW-1133">Transmembrane helix</keyword>
<dbReference type="OrthoDB" id="2756573at2759"/>
<name>K5VN47_PHACS</name>
<feature type="transmembrane region" description="Helical" evidence="2">
    <location>
        <begin position="100"/>
        <end position="119"/>
    </location>
</feature>
<feature type="transmembrane region" description="Helical" evidence="2">
    <location>
        <begin position="42"/>
        <end position="64"/>
    </location>
</feature>
<keyword evidence="2" id="KW-0812">Transmembrane</keyword>
<proteinExistence type="predicted"/>
<keyword evidence="2" id="KW-0472">Membrane</keyword>
<organism evidence="3 4">
    <name type="scientific">Phanerochaete carnosa (strain HHB-10118-sp)</name>
    <name type="common">White-rot fungus</name>
    <name type="synonym">Peniophora carnosa</name>
    <dbReference type="NCBI Taxonomy" id="650164"/>
    <lineage>
        <taxon>Eukaryota</taxon>
        <taxon>Fungi</taxon>
        <taxon>Dikarya</taxon>
        <taxon>Basidiomycota</taxon>
        <taxon>Agaricomycotina</taxon>
        <taxon>Agaricomycetes</taxon>
        <taxon>Polyporales</taxon>
        <taxon>Phanerochaetaceae</taxon>
        <taxon>Phanerochaete</taxon>
    </lineage>
</organism>
<evidence type="ECO:0000313" key="4">
    <source>
        <dbReference type="Proteomes" id="UP000008370"/>
    </source>
</evidence>
<feature type="compositionally biased region" description="Acidic residues" evidence="1">
    <location>
        <begin position="228"/>
        <end position="243"/>
    </location>
</feature>
<gene>
    <name evidence="3" type="ORF">PHACADRAFT_203221</name>
</gene>